<keyword evidence="1" id="KW-1133">Transmembrane helix</keyword>
<dbReference type="HOGENOM" id="CLU_1925324_0_0_7"/>
<reference evidence="3 4" key="1">
    <citation type="journal article" date="2013" name="Genome Announc.">
        <title>Complete genome sequence of Myxococcus stipitatus strain DSM 14675, a fruiting myxobacterium.</title>
        <authorList>
            <person name="Huntley S."/>
            <person name="Kneip S."/>
            <person name="Treuner-Lange A."/>
            <person name="Sogaard-Andersen L."/>
        </authorList>
    </citation>
    <scope>NUCLEOTIDE SEQUENCE [LARGE SCALE GENOMIC DNA]</scope>
    <source>
        <strain evidence="4">DSM 14675 / JCM 12634 / Mx s8</strain>
    </source>
</reference>
<evidence type="ECO:0000256" key="2">
    <source>
        <dbReference type="SAM" id="SignalP"/>
    </source>
</evidence>
<dbReference type="EMBL" id="CP004025">
    <property type="protein sequence ID" value="AGC45966.1"/>
    <property type="molecule type" value="Genomic_DNA"/>
</dbReference>
<gene>
    <name evidence="3" type="ordered locus">MYSTI_04674</name>
</gene>
<name>L7UAN9_MYXSD</name>
<dbReference type="PATRIC" id="fig|1278073.3.peg.4745"/>
<feature type="transmembrane region" description="Helical" evidence="1">
    <location>
        <begin position="100"/>
        <end position="118"/>
    </location>
</feature>
<evidence type="ECO:0000313" key="3">
    <source>
        <dbReference type="EMBL" id="AGC45966.1"/>
    </source>
</evidence>
<dbReference type="Proteomes" id="UP000011131">
    <property type="component" value="Chromosome"/>
</dbReference>
<feature type="signal peptide" evidence="2">
    <location>
        <begin position="1"/>
        <end position="25"/>
    </location>
</feature>
<evidence type="ECO:0000256" key="1">
    <source>
        <dbReference type="SAM" id="Phobius"/>
    </source>
</evidence>
<evidence type="ECO:0000313" key="4">
    <source>
        <dbReference type="Proteomes" id="UP000011131"/>
    </source>
</evidence>
<dbReference type="AlphaFoldDB" id="L7UAN9"/>
<protein>
    <submittedName>
        <fullName evidence="3">Uncharacterized protein</fullName>
    </submittedName>
</protein>
<keyword evidence="2" id="KW-0732">Signal</keyword>
<keyword evidence="1" id="KW-0812">Transmembrane</keyword>
<keyword evidence="1" id="KW-0472">Membrane</keyword>
<keyword evidence="4" id="KW-1185">Reference proteome</keyword>
<sequence length="132" mass="13489">MLMAPSRLLSSALVVALGLPLTASADEPAVATVDAPVRAPEPLLRGHRFAFVAGGVLAAGGLGLGFFARGEARRAQGLTSARDARDTLDRARSASTAANLMYAAAGAAVLYGLVLELLPDEAADAANLTYHF</sequence>
<organism evidence="3 4">
    <name type="scientific">Myxococcus stipitatus (strain DSM 14675 / JCM 12634 / Mx s8)</name>
    <dbReference type="NCBI Taxonomy" id="1278073"/>
    <lineage>
        <taxon>Bacteria</taxon>
        <taxon>Pseudomonadati</taxon>
        <taxon>Myxococcota</taxon>
        <taxon>Myxococcia</taxon>
        <taxon>Myxococcales</taxon>
        <taxon>Cystobacterineae</taxon>
        <taxon>Myxococcaceae</taxon>
        <taxon>Myxococcus</taxon>
    </lineage>
</organism>
<feature type="chain" id="PRO_5003983472" evidence="2">
    <location>
        <begin position="26"/>
        <end position="132"/>
    </location>
</feature>
<feature type="transmembrane region" description="Helical" evidence="1">
    <location>
        <begin position="49"/>
        <end position="68"/>
    </location>
</feature>
<dbReference type="KEGG" id="msd:MYSTI_04674"/>
<dbReference type="STRING" id="1278073.MYSTI_04674"/>
<accession>L7UAN9</accession>
<proteinExistence type="predicted"/>